<dbReference type="PRINTS" id="PR00837">
    <property type="entry name" value="V5TPXLIKE"/>
</dbReference>
<organism evidence="2 3">
    <name type="scientific">Candidatus Amunia macphersoniae</name>
    <dbReference type="NCBI Taxonomy" id="3127014"/>
    <lineage>
        <taxon>Bacteria</taxon>
        <taxon>Bacillati</taxon>
        <taxon>Candidatus Dormiibacterota</taxon>
        <taxon>Candidatus Dormibacteria</taxon>
        <taxon>Candidatus Aeolococcales</taxon>
        <taxon>Candidatus Aeolococcaceae</taxon>
        <taxon>Candidatus Amunia</taxon>
    </lineage>
</organism>
<dbReference type="InterPro" id="IPR035940">
    <property type="entry name" value="CAP_sf"/>
</dbReference>
<dbReference type="PROSITE" id="PS01009">
    <property type="entry name" value="CRISP_1"/>
    <property type="match status" value="1"/>
</dbReference>
<name>A0A934KKT5_9BACT</name>
<protein>
    <submittedName>
        <fullName evidence="2">SCP-like extracellular</fullName>
    </submittedName>
</protein>
<dbReference type="SUPFAM" id="SSF55797">
    <property type="entry name" value="PR-1-like"/>
    <property type="match status" value="1"/>
</dbReference>
<comment type="caution">
    <text evidence="2">The sequence shown here is derived from an EMBL/GenBank/DDBJ whole genome shotgun (WGS) entry which is preliminary data.</text>
</comment>
<dbReference type="PRINTS" id="PR00838">
    <property type="entry name" value="V5ALLERGEN"/>
</dbReference>
<gene>
    <name evidence="2" type="ORF">JF887_08950</name>
</gene>
<dbReference type="Proteomes" id="UP000614410">
    <property type="component" value="Unassembled WGS sequence"/>
</dbReference>
<sequence>MSAADIQAFLDAHNAWRTKVNEPPLTWDAGLASLAQDWSSQMAQSGNFDHRPNNNEGENIFAGTGTYAPKDVVDAWGNENANFHVDTNTCDPNTMCGHYTQIVWASTTKVGCGSATGGDGTVYWTCNYDPPGNVSGIGPLDAAAQQQASQ</sequence>
<dbReference type="FunFam" id="3.40.33.10:FF:000004">
    <property type="entry name" value="CAP, cysteine-rich secretory protein, antigen 5"/>
    <property type="match status" value="1"/>
</dbReference>
<dbReference type="EMBL" id="JAEKNN010000046">
    <property type="protein sequence ID" value="MBJ7609537.1"/>
    <property type="molecule type" value="Genomic_DNA"/>
</dbReference>
<dbReference type="AlphaFoldDB" id="A0A934KKT5"/>
<proteinExistence type="predicted"/>
<dbReference type="SMART" id="SM00198">
    <property type="entry name" value="SCP"/>
    <property type="match status" value="1"/>
</dbReference>
<feature type="domain" description="SCP" evidence="1">
    <location>
        <begin position="4"/>
        <end position="136"/>
    </location>
</feature>
<dbReference type="Pfam" id="PF00188">
    <property type="entry name" value="CAP"/>
    <property type="match status" value="1"/>
</dbReference>
<dbReference type="InterPro" id="IPR014044">
    <property type="entry name" value="CAP_dom"/>
</dbReference>
<accession>A0A934KKT5</accession>
<evidence type="ECO:0000313" key="3">
    <source>
        <dbReference type="Proteomes" id="UP000614410"/>
    </source>
</evidence>
<reference evidence="2 3" key="1">
    <citation type="submission" date="2020-10" db="EMBL/GenBank/DDBJ databases">
        <title>Ca. Dormibacterota MAGs.</title>
        <authorList>
            <person name="Montgomery K."/>
        </authorList>
    </citation>
    <scope>NUCLEOTIDE SEQUENCE [LARGE SCALE GENOMIC DNA]</scope>
    <source>
        <strain evidence="2">Mitchell_Peninsula_5</strain>
    </source>
</reference>
<evidence type="ECO:0000259" key="1">
    <source>
        <dbReference type="SMART" id="SM00198"/>
    </source>
</evidence>
<dbReference type="PANTHER" id="PTHR10334">
    <property type="entry name" value="CYSTEINE-RICH SECRETORY PROTEIN-RELATED"/>
    <property type="match status" value="1"/>
</dbReference>
<dbReference type="GO" id="GO:0005576">
    <property type="term" value="C:extracellular region"/>
    <property type="evidence" value="ECO:0007669"/>
    <property type="project" value="InterPro"/>
</dbReference>
<dbReference type="Gene3D" id="3.40.33.10">
    <property type="entry name" value="CAP"/>
    <property type="match status" value="1"/>
</dbReference>
<dbReference type="InterPro" id="IPR001283">
    <property type="entry name" value="CRISP-related"/>
</dbReference>
<evidence type="ECO:0000313" key="2">
    <source>
        <dbReference type="EMBL" id="MBJ7609537.1"/>
    </source>
</evidence>
<dbReference type="InterPro" id="IPR018244">
    <property type="entry name" value="Allrgn_V5/Tpx1_CS"/>
</dbReference>
<dbReference type="InterPro" id="IPR002413">
    <property type="entry name" value="V5_allergen-like"/>
</dbReference>